<gene>
    <name evidence="1" type="ORF">ACFFHM_03450</name>
</gene>
<proteinExistence type="predicted"/>
<comment type="caution">
    <text evidence="1">The sequence shown here is derived from an EMBL/GenBank/DDBJ whole genome shotgun (WGS) entry which is preliminary data.</text>
</comment>
<sequence length="49" mass="5486">MKRPYTETITDQCPYCEGTGYFQLLLGGSETCYQCEGEGQEQKQKSAKG</sequence>
<dbReference type="Pfam" id="PF17302">
    <property type="entry name" value="DUF5351"/>
    <property type="match status" value="1"/>
</dbReference>
<protein>
    <submittedName>
        <fullName evidence="1">YuiA family protein</fullName>
    </submittedName>
</protein>
<dbReference type="SUPFAM" id="SSF57938">
    <property type="entry name" value="DnaJ/Hsp40 cysteine-rich domain"/>
    <property type="match status" value="1"/>
</dbReference>
<name>A0ABV6KCM9_9BACI</name>
<reference evidence="1 2" key="1">
    <citation type="submission" date="2024-09" db="EMBL/GenBank/DDBJ databases">
        <authorList>
            <person name="Sun Q."/>
            <person name="Mori K."/>
        </authorList>
    </citation>
    <scope>NUCLEOTIDE SEQUENCE [LARGE SCALE GENOMIC DNA]</scope>
    <source>
        <strain evidence="1 2">NCAIM B.02610</strain>
    </source>
</reference>
<keyword evidence="2" id="KW-1185">Reference proteome</keyword>
<evidence type="ECO:0000313" key="2">
    <source>
        <dbReference type="Proteomes" id="UP001589838"/>
    </source>
</evidence>
<dbReference type="EMBL" id="JBHLUX010000008">
    <property type="protein sequence ID" value="MFC0469606.1"/>
    <property type="molecule type" value="Genomic_DNA"/>
</dbReference>
<organism evidence="1 2">
    <name type="scientific">Halalkalibacter kiskunsagensis</name>
    <dbReference type="NCBI Taxonomy" id="1548599"/>
    <lineage>
        <taxon>Bacteria</taxon>
        <taxon>Bacillati</taxon>
        <taxon>Bacillota</taxon>
        <taxon>Bacilli</taxon>
        <taxon>Bacillales</taxon>
        <taxon>Bacillaceae</taxon>
        <taxon>Halalkalibacter</taxon>
    </lineage>
</organism>
<dbReference type="InterPro" id="IPR036410">
    <property type="entry name" value="HSP_DnaJ_Cys-rich_dom_sf"/>
</dbReference>
<dbReference type="InterPro" id="IPR035272">
    <property type="entry name" value="DUF5351"/>
</dbReference>
<dbReference type="Proteomes" id="UP001589838">
    <property type="component" value="Unassembled WGS sequence"/>
</dbReference>
<evidence type="ECO:0000313" key="1">
    <source>
        <dbReference type="EMBL" id="MFC0469606.1"/>
    </source>
</evidence>
<dbReference type="RefSeq" id="WP_335962284.1">
    <property type="nucleotide sequence ID" value="NZ_JAXBLX010000026.1"/>
</dbReference>
<accession>A0ABV6KCM9</accession>
<dbReference type="Gene3D" id="6.20.20.10">
    <property type="match status" value="1"/>
</dbReference>